<evidence type="ECO:0000256" key="1">
    <source>
        <dbReference type="SAM" id="MobiDB-lite"/>
    </source>
</evidence>
<gene>
    <name evidence="2" type="ORF">GH714_014904</name>
</gene>
<feature type="compositionally biased region" description="Low complexity" evidence="1">
    <location>
        <begin position="111"/>
        <end position="120"/>
    </location>
</feature>
<dbReference type="PANTHER" id="PTHR48007:SF50">
    <property type="entry name" value="PROTEIN KINASE DOMAIN-CONTAINING PROTEIN"/>
    <property type="match status" value="1"/>
</dbReference>
<organism evidence="2 3">
    <name type="scientific">Hevea brasiliensis</name>
    <name type="common">Para rubber tree</name>
    <name type="synonym">Siphonia brasiliensis</name>
    <dbReference type="NCBI Taxonomy" id="3981"/>
    <lineage>
        <taxon>Eukaryota</taxon>
        <taxon>Viridiplantae</taxon>
        <taxon>Streptophyta</taxon>
        <taxon>Embryophyta</taxon>
        <taxon>Tracheophyta</taxon>
        <taxon>Spermatophyta</taxon>
        <taxon>Magnoliopsida</taxon>
        <taxon>eudicotyledons</taxon>
        <taxon>Gunneridae</taxon>
        <taxon>Pentapetalae</taxon>
        <taxon>rosids</taxon>
        <taxon>fabids</taxon>
        <taxon>Malpighiales</taxon>
        <taxon>Euphorbiaceae</taxon>
        <taxon>Crotonoideae</taxon>
        <taxon>Micrandreae</taxon>
        <taxon>Hevea</taxon>
    </lineage>
</organism>
<dbReference type="SUPFAM" id="SSF52058">
    <property type="entry name" value="L domain-like"/>
    <property type="match status" value="1"/>
</dbReference>
<evidence type="ECO:0000313" key="2">
    <source>
        <dbReference type="EMBL" id="KAF2283756.1"/>
    </source>
</evidence>
<evidence type="ECO:0000313" key="3">
    <source>
        <dbReference type="Proteomes" id="UP000467840"/>
    </source>
</evidence>
<keyword evidence="3" id="KW-1185">Reference proteome</keyword>
<dbReference type="AlphaFoldDB" id="A0A6A6K6P9"/>
<feature type="region of interest" description="Disordered" evidence="1">
    <location>
        <begin position="100"/>
        <end position="127"/>
    </location>
</feature>
<dbReference type="InterPro" id="IPR046959">
    <property type="entry name" value="PRK1-6/SRF4-like"/>
</dbReference>
<reference evidence="2 3" key="1">
    <citation type="journal article" date="2020" name="Mol. Plant">
        <title>The Chromosome-Based Rubber Tree Genome Provides New Insights into Spurge Genome Evolution and Rubber Biosynthesis.</title>
        <authorList>
            <person name="Liu J."/>
            <person name="Shi C."/>
            <person name="Shi C.C."/>
            <person name="Li W."/>
            <person name="Zhang Q.J."/>
            <person name="Zhang Y."/>
            <person name="Li K."/>
            <person name="Lu H.F."/>
            <person name="Shi C."/>
            <person name="Zhu S.T."/>
            <person name="Xiao Z.Y."/>
            <person name="Nan H."/>
            <person name="Yue Y."/>
            <person name="Zhu X.G."/>
            <person name="Wu Y."/>
            <person name="Hong X.N."/>
            <person name="Fan G.Y."/>
            <person name="Tong Y."/>
            <person name="Zhang D."/>
            <person name="Mao C.L."/>
            <person name="Liu Y.L."/>
            <person name="Hao S.J."/>
            <person name="Liu W.Q."/>
            <person name="Lv M.Q."/>
            <person name="Zhang H.B."/>
            <person name="Liu Y."/>
            <person name="Hu-Tang G.R."/>
            <person name="Wang J.P."/>
            <person name="Wang J.H."/>
            <person name="Sun Y.H."/>
            <person name="Ni S.B."/>
            <person name="Chen W.B."/>
            <person name="Zhang X.C."/>
            <person name="Jiao Y.N."/>
            <person name="Eichler E.E."/>
            <person name="Li G.H."/>
            <person name="Liu X."/>
            <person name="Gao L.Z."/>
        </authorList>
    </citation>
    <scope>NUCLEOTIDE SEQUENCE [LARGE SCALE GENOMIC DNA]</scope>
    <source>
        <strain evidence="3">cv. GT1</strain>
        <tissue evidence="2">Leaf</tissue>
    </source>
</reference>
<protein>
    <submittedName>
        <fullName evidence="2">Uncharacterized protein</fullName>
    </submittedName>
</protein>
<name>A0A6A6K6P9_HEVBR</name>
<dbReference type="EMBL" id="JAAGAX010000018">
    <property type="protein sequence ID" value="KAF2283756.1"/>
    <property type="molecule type" value="Genomic_DNA"/>
</dbReference>
<accession>A0A6A6K6P9</accession>
<proteinExistence type="predicted"/>
<dbReference type="Gene3D" id="3.80.10.10">
    <property type="entry name" value="Ribonuclease Inhibitor"/>
    <property type="match status" value="1"/>
</dbReference>
<dbReference type="PANTHER" id="PTHR48007">
    <property type="entry name" value="LEUCINE-RICH REPEAT RECEPTOR-LIKE PROTEIN KINASE PXC1"/>
    <property type="match status" value="1"/>
</dbReference>
<sequence length="194" mass="21009">MSASTTASGKASSAPRVASFASSSKLSALDRLSSLRLEWNRFYGSLPPLNQSFLIFFNVSVNNLTGPIPVTPTLSKFHTSSFSLNPDLCGEIINKECTRANTTNSKEKQPAAAASATEAANSIHTNSTADDQAIKEYGEVVVYSKTKEIEVQQVRRAEKSGGLVFCGGQTQMYTLEQLMRASAELLGRNDRDYV</sequence>
<dbReference type="InterPro" id="IPR032675">
    <property type="entry name" value="LRR_dom_sf"/>
</dbReference>
<dbReference type="Proteomes" id="UP000467840">
    <property type="component" value="Chromosome 12"/>
</dbReference>
<comment type="caution">
    <text evidence="2">The sequence shown here is derived from an EMBL/GenBank/DDBJ whole genome shotgun (WGS) entry which is preliminary data.</text>
</comment>